<evidence type="ECO:0000256" key="1">
    <source>
        <dbReference type="SAM" id="SignalP"/>
    </source>
</evidence>
<keyword evidence="1" id="KW-0732">Signal</keyword>
<feature type="signal peptide" evidence="1">
    <location>
        <begin position="1"/>
        <end position="17"/>
    </location>
</feature>
<dbReference type="Proteomes" id="UP001595075">
    <property type="component" value="Unassembled WGS sequence"/>
</dbReference>
<keyword evidence="3" id="KW-1185">Reference proteome</keyword>
<dbReference type="EMBL" id="JAZHXI010000003">
    <property type="protein sequence ID" value="KAL2072953.1"/>
    <property type="molecule type" value="Genomic_DNA"/>
</dbReference>
<comment type="caution">
    <text evidence="2">The sequence shown here is derived from an EMBL/GenBank/DDBJ whole genome shotgun (WGS) entry which is preliminary data.</text>
</comment>
<sequence>MLFLQTLLATLIATSFGLPTPHESKRDLITLDVDPSISIDLLKNLCLGIAVCNPVSVVHNEK</sequence>
<protein>
    <submittedName>
        <fullName evidence="2">Uncharacterized protein</fullName>
    </submittedName>
</protein>
<evidence type="ECO:0000313" key="3">
    <source>
        <dbReference type="Proteomes" id="UP001595075"/>
    </source>
</evidence>
<name>A0ABR4CUA5_9HELO</name>
<feature type="chain" id="PRO_5045910042" evidence="1">
    <location>
        <begin position="18"/>
        <end position="62"/>
    </location>
</feature>
<gene>
    <name evidence="2" type="ORF">VTL71DRAFT_10277</name>
</gene>
<accession>A0ABR4CUA5</accession>
<organism evidence="2 3">
    <name type="scientific">Oculimacula yallundae</name>
    <dbReference type="NCBI Taxonomy" id="86028"/>
    <lineage>
        <taxon>Eukaryota</taxon>
        <taxon>Fungi</taxon>
        <taxon>Dikarya</taxon>
        <taxon>Ascomycota</taxon>
        <taxon>Pezizomycotina</taxon>
        <taxon>Leotiomycetes</taxon>
        <taxon>Helotiales</taxon>
        <taxon>Ploettnerulaceae</taxon>
        <taxon>Oculimacula</taxon>
    </lineage>
</organism>
<evidence type="ECO:0000313" key="2">
    <source>
        <dbReference type="EMBL" id="KAL2072953.1"/>
    </source>
</evidence>
<proteinExistence type="predicted"/>
<reference evidence="2 3" key="1">
    <citation type="journal article" date="2024" name="Commun. Biol.">
        <title>Comparative genomic analysis of thermophilic fungi reveals convergent evolutionary adaptations and gene losses.</title>
        <authorList>
            <person name="Steindorff A.S."/>
            <person name="Aguilar-Pontes M.V."/>
            <person name="Robinson A.J."/>
            <person name="Andreopoulos B."/>
            <person name="LaButti K."/>
            <person name="Kuo A."/>
            <person name="Mondo S."/>
            <person name="Riley R."/>
            <person name="Otillar R."/>
            <person name="Haridas S."/>
            <person name="Lipzen A."/>
            <person name="Grimwood J."/>
            <person name="Schmutz J."/>
            <person name="Clum A."/>
            <person name="Reid I.D."/>
            <person name="Moisan M.C."/>
            <person name="Butler G."/>
            <person name="Nguyen T.T.M."/>
            <person name="Dewar K."/>
            <person name="Conant G."/>
            <person name="Drula E."/>
            <person name="Henrissat B."/>
            <person name="Hansel C."/>
            <person name="Singer S."/>
            <person name="Hutchinson M.I."/>
            <person name="de Vries R.P."/>
            <person name="Natvig D.O."/>
            <person name="Powell A.J."/>
            <person name="Tsang A."/>
            <person name="Grigoriev I.V."/>
        </authorList>
    </citation>
    <scope>NUCLEOTIDE SEQUENCE [LARGE SCALE GENOMIC DNA]</scope>
    <source>
        <strain evidence="2 3">CBS 494.80</strain>
    </source>
</reference>